<evidence type="ECO:0000259" key="3">
    <source>
        <dbReference type="Pfam" id="PF00823"/>
    </source>
</evidence>
<evidence type="ECO:0000313" key="6">
    <source>
        <dbReference type="Proteomes" id="UP001139505"/>
    </source>
</evidence>
<comment type="caution">
    <text evidence="5">The sequence shown here is derived from an EMBL/GenBank/DDBJ whole genome shotgun (WGS) entry which is preliminary data.</text>
</comment>
<dbReference type="GO" id="GO:0052572">
    <property type="term" value="P:response to host immune response"/>
    <property type="evidence" value="ECO:0007669"/>
    <property type="project" value="TreeGrafter"/>
</dbReference>
<protein>
    <submittedName>
        <fullName evidence="5">PPE family protein PPE38</fullName>
    </submittedName>
</protein>
<reference evidence="5" key="2">
    <citation type="submission" date="2022-04" db="EMBL/GenBank/DDBJ databases">
        <authorList>
            <person name="Komine T."/>
            <person name="Fukano H."/>
            <person name="Wada S."/>
        </authorList>
    </citation>
    <scope>NUCLEOTIDE SEQUENCE</scope>
    <source>
        <strain evidence="5">NJB18185</strain>
    </source>
</reference>
<dbReference type="InterPro" id="IPR022171">
    <property type="entry name" value="PPE_C"/>
</dbReference>
<proteinExistence type="inferred from homology"/>
<dbReference type="SUPFAM" id="SSF140459">
    <property type="entry name" value="PE/PPE dimer-like"/>
    <property type="match status" value="1"/>
</dbReference>
<feature type="domain" description="PPE" evidence="3">
    <location>
        <begin position="3"/>
        <end position="166"/>
    </location>
</feature>
<reference evidence="5" key="1">
    <citation type="journal article" date="2022" name="Microbiol. Resour. Announc.">
        <title>Draft Genome Sequences of Eight Mycobacterium montefiorense Strains Isolated from Salamanders in Captivity.</title>
        <authorList>
            <person name="Komine T."/>
            <person name="Ihara H."/>
            <person name="Fukano H."/>
            <person name="Hoshino Y."/>
            <person name="Kurata O."/>
            <person name="Wada S."/>
        </authorList>
    </citation>
    <scope>NUCLEOTIDE SEQUENCE</scope>
    <source>
        <strain evidence="5">NJB18185</strain>
    </source>
</reference>
<evidence type="ECO:0000259" key="4">
    <source>
        <dbReference type="Pfam" id="PF12484"/>
    </source>
</evidence>
<accession>A0AA37PX79</accession>
<dbReference type="Pfam" id="PF12484">
    <property type="entry name" value="PPE-SVP"/>
    <property type="match status" value="1"/>
</dbReference>
<feature type="region of interest" description="Disordered" evidence="2">
    <location>
        <begin position="366"/>
        <end position="388"/>
    </location>
</feature>
<dbReference type="AlphaFoldDB" id="A0AA37PX79"/>
<sequence length="388" mass="38202">MLDFAWLAPEINSERIYTGAGPAPLFAAATAWEGLSADLQATAAAIQSVLTDLTSGPWTGAASAAMAASVSPYVPWMTAAAAHATFSAGQAQLAAMAFETAMTATVHPAVIAANRTLSLALIATNLLGQNTPAIESTECEYMEMWAQDVAAMSGYHGEAMSLSAALTPFDAPPVNLEEFAAAASPPPAPAASAPVPPSRMSSLARGLSGAPTMASEMGVSQLMSAAQAALGPVGTVMGPLMQLGQTAKPNATGLVGAAVEGMAADLPKSPSATATAVKGLGGEAMGRGISASLGQSRLVGAMSVPPTWPGSSPVGMASSALHGLGAISNPTVLTEEPVAAAGTTPMTPMPPGLGGLGGGMPGAMTSRGAATPTAAQRPHSVVPHIGVG</sequence>
<dbReference type="PANTHER" id="PTHR46766">
    <property type="entry name" value="GLUTAMINE-RICH PROTEIN 2"/>
    <property type="match status" value="1"/>
</dbReference>
<dbReference type="FunFam" id="1.20.1260.20:FF:000001">
    <property type="entry name" value="PPE family protein PPE41"/>
    <property type="match status" value="1"/>
</dbReference>
<comment type="similarity">
    <text evidence="1">Belongs to the mycobacterial PPE family.</text>
</comment>
<dbReference type="InterPro" id="IPR000030">
    <property type="entry name" value="PPE_dom"/>
</dbReference>
<feature type="compositionally biased region" description="Pro residues" evidence="2">
    <location>
        <begin position="184"/>
        <end position="197"/>
    </location>
</feature>
<dbReference type="Proteomes" id="UP001139505">
    <property type="component" value="Unassembled WGS sequence"/>
</dbReference>
<evidence type="ECO:0000256" key="1">
    <source>
        <dbReference type="ARBA" id="ARBA00010652"/>
    </source>
</evidence>
<dbReference type="Gene3D" id="1.20.1260.20">
    <property type="entry name" value="PPE superfamily"/>
    <property type="match status" value="1"/>
</dbReference>
<gene>
    <name evidence="5" type="primary">PPE38</name>
    <name evidence="5" type="ORF">NJB18185_50090</name>
</gene>
<name>A0AA37PX79_9MYCO</name>
<evidence type="ECO:0000313" key="5">
    <source>
        <dbReference type="EMBL" id="GKU75238.1"/>
    </source>
</evidence>
<dbReference type="RefSeq" id="WP_108921784.1">
    <property type="nucleotide sequence ID" value="NZ_BFCH01000016.1"/>
</dbReference>
<feature type="domain" description="PPE family C-terminal" evidence="4">
    <location>
        <begin position="290"/>
        <end position="377"/>
    </location>
</feature>
<feature type="region of interest" description="Disordered" evidence="2">
    <location>
        <begin position="183"/>
        <end position="206"/>
    </location>
</feature>
<organism evidence="5 6">
    <name type="scientific">Mycobacterium montefiorense</name>
    <dbReference type="NCBI Taxonomy" id="154654"/>
    <lineage>
        <taxon>Bacteria</taxon>
        <taxon>Bacillati</taxon>
        <taxon>Actinomycetota</taxon>
        <taxon>Actinomycetes</taxon>
        <taxon>Mycobacteriales</taxon>
        <taxon>Mycobacteriaceae</taxon>
        <taxon>Mycobacterium</taxon>
        <taxon>Mycobacterium simiae complex</taxon>
    </lineage>
</organism>
<evidence type="ECO:0000256" key="2">
    <source>
        <dbReference type="SAM" id="MobiDB-lite"/>
    </source>
</evidence>
<dbReference type="PANTHER" id="PTHR46766:SF1">
    <property type="entry name" value="GLUTAMINE-RICH PROTEIN 2"/>
    <property type="match status" value="1"/>
</dbReference>
<dbReference type="EMBL" id="BQYH01000072">
    <property type="protein sequence ID" value="GKU75238.1"/>
    <property type="molecule type" value="Genomic_DNA"/>
</dbReference>
<dbReference type="InterPro" id="IPR038332">
    <property type="entry name" value="PPE_sf"/>
</dbReference>
<dbReference type="Pfam" id="PF00823">
    <property type="entry name" value="PPE"/>
    <property type="match status" value="1"/>
</dbReference>